<proteinExistence type="predicted"/>
<dbReference type="RefSeq" id="XP_040788473.1">
    <property type="nucleotide sequence ID" value="XM_040938330.1"/>
</dbReference>
<comment type="caution">
    <text evidence="2">The sequence shown here is derived from an EMBL/GenBank/DDBJ whole genome shotgun (WGS) entry which is preliminary data.</text>
</comment>
<accession>A0A9P4GHX9</accession>
<sequence>MSSSLTRLRPYQTPFFRNFRSFSSSSQLSSRLRQPGEPTGPNEPPTHISSSPSKSPLKVWPIILIFATGSFLFKKIVDQRKGEGYQPKGPVQGHSPSGKGTVQPSHPH</sequence>
<evidence type="ECO:0000256" key="1">
    <source>
        <dbReference type="SAM" id="MobiDB-lite"/>
    </source>
</evidence>
<evidence type="ECO:0000313" key="2">
    <source>
        <dbReference type="EMBL" id="KAF1845910.1"/>
    </source>
</evidence>
<dbReference type="OrthoDB" id="3825042at2759"/>
<dbReference type="GeneID" id="63855585"/>
<feature type="region of interest" description="Disordered" evidence="1">
    <location>
        <begin position="22"/>
        <end position="54"/>
    </location>
</feature>
<reference evidence="2" key="1">
    <citation type="submission" date="2020-01" db="EMBL/GenBank/DDBJ databases">
        <authorList>
            <consortium name="DOE Joint Genome Institute"/>
            <person name="Haridas S."/>
            <person name="Albert R."/>
            <person name="Binder M."/>
            <person name="Bloem J."/>
            <person name="Labutti K."/>
            <person name="Salamov A."/>
            <person name="Andreopoulos B."/>
            <person name="Baker S.E."/>
            <person name="Barry K."/>
            <person name="Bills G."/>
            <person name="Bluhm B.H."/>
            <person name="Cannon C."/>
            <person name="Castanera R."/>
            <person name="Culley D.E."/>
            <person name="Daum C."/>
            <person name="Ezra D."/>
            <person name="Gonzalez J.B."/>
            <person name="Henrissat B."/>
            <person name="Kuo A."/>
            <person name="Liang C."/>
            <person name="Lipzen A."/>
            <person name="Lutzoni F."/>
            <person name="Magnuson J."/>
            <person name="Mondo S."/>
            <person name="Nolan M."/>
            <person name="Ohm R."/>
            <person name="Pangilinan J."/>
            <person name="Park H.-J."/>
            <person name="Ramirez L."/>
            <person name="Alfaro M."/>
            <person name="Sun H."/>
            <person name="Tritt A."/>
            <person name="Yoshinaga Y."/>
            <person name="Zwiers L.-H."/>
            <person name="Turgeon B.G."/>
            <person name="Goodwin S.B."/>
            <person name="Spatafora J.W."/>
            <person name="Crous P.W."/>
            <person name="Grigoriev I.V."/>
        </authorList>
    </citation>
    <scope>NUCLEOTIDE SEQUENCE</scope>
    <source>
        <strain evidence="2">CBS 394.84</strain>
    </source>
</reference>
<protein>
    <submittedName>
        <fullName evidence="2">Uncharacterized protein</fullName>
    </submittedName>
</protein>
<keyword evidence="3" id="KW-1185">Reference proteome</keyword>
<gene>
    <name evidence="2" type="ORF">K460DRAFT_430863</name>
</gene>
<dbReference type="AlphaFoldDB" id="A0A9P4GHX9"/>
<feature type="region of interest" description="Disordered" evidence="1">
    <location>
        <begin position="82"/>
        <end position="108"/>
    </location>
</feature>
<dbReference type="EMBL" id="ML976616">
    <property type="protein sequence ID" value="KAF1845910.1"/>
    <property type="molecule type" value="Genomic_DNA"/>
</dbReference>
<evidence type="ECO:0000313" key="3">
    <source>
        <dbReference type="Proteomes" id="UP000800039"/>
    </source>
</evidence>
<name>A0A9P4GHX9_9PLEO</name>
<feature type="compositionally biased region" description="Low complexity" evidence="1">
    <location>
        <begin position="22"/>
        <end position="40"/>
    </location>
</feature>
<feature type="compositionally biased region" description="Polar residues" evidence="1">
    <location>
        <begin position="94"/>
        <end position="108"/>
    </location>
</feature>
<organism evidence="2 3">
    <name type="scientific">Cucurbitaria berberidis CBS 394.84</name>
    <dbReference type="NCBI Taxonomy" id="1168544"/>
    <lineage>
        <taxon>Eukaryota</taxon>
        <taxon>Fungi</taxon>
        <taxon>Dikarya</taxon>
        <taxon>Ascomycota</taxon>
        <taxon>Pezizomycotina</taxon>
        <taxon>Dothideomycetes</taxon>
        <taxon>Pleosporomycetidae</taxon>
        <taxon>Pleosporales</taxon>
        <taxon>Pleosporineae</taxon>
        <taxon>Cucurbitariaceae</taxon>
        <taxon>Cucurbitaria</taxon>
    </lineage>
</organism>
<dbReference type="Proteomes" id="UP000800039">
    <property type="component" value="Unassembled WGS sequence"/>
</dbReference>